<evidence type="ECO:0000313" key="2">
    <source>
        <dbReference type="EMBL" id="EAZ90351.1"/>
    </source>
</evidence>
<evidence type="ECO:0000259" key="1">
    <source>
        <dbReference type="Pfam" id="PF01850"/>
    </source>
</evidence>
<dbReference type="InterPro" id="IPR029060">
    <property type="entry name" value="PIN-like_dom_sf"/>
</dbReference>
<dbReference type="eggNOG" id="COG2402">
    <property type="taxonomic scope" value="Bacteria"/>
</dbReference>
<dbReference type="SUPFAM" id="SSF88723">
    <property type="entry name" value="PIN domain-like"/>
    <property type="match status" value="1"/>
</dbReference>
<accession>A3IT47</accession>
<dbReference type="EMBL" id="AAXW01000026">
    <property type="protein sequence ID" value="EAZ90351.1"/>
    <property type="molecule type" value="Genomic_DNA"/>
</dbReference>
<dbReference type="InterPro" id="IPR002716">
    <property type="entry name" value="PIN_dom"/>
</dbReference>
<gene>
    <name evidence="2" type="ORF">CY0110_04773</name>
</gene>
<sequence>MNNYPFVLIDTGIIVAFYDVKDYYHQQVLNFFNTCNSQLITTLACVTEVMWLLSPNINLQNEFLLALEKEAFVCEHLLPSDYQRIIELNTIYQDLPGDFTDLSLIVISERLNISAIATLDKDFDVYRRYRKEPFNRVFFPQR</sequence>
<reference evidence="2 3" key="1">
    <citation type="submission" date="2007-03" db="EMBL/GenBank/DDBJ databases">
        <authorList>
            <person name="Stal L."/>
            <person name="Ferriera S."/>
            <person name="Johnson J."/>
            <person name="Kravitz S."/>
            <person name="Beeson K."/>
            <person name="Sutton G."/>
            <person name="Rogers Y.-H."/>
            <person name="Friedman R."/>
            <person name="Frazier M."/>
            <person name="Venter J.C."/>
        </authorList>
    </citation>
    <scope>NUCLEOTIDE SEQUENCE [LARGE SCALE GENOMIC DNA]</scope>
    <source>
        <strain evidence="2 3">CCY0110</strain>
    </source>
</reference>
<dbReference type="OrthoDB" id="425811at2"/>
<evidence type="ECO:0000313" key="3">
    <source>
        <dbReference type="Proteomes" id="UP000003781"/>
    </source>
</evidence>
<feature type="domain" description="PIN" evidence="1">
    <location>
        <begin position="7"/>
        <end position="126"/>
    </location>
</feature>
<name>A3IT47_9CHRO</name>
<dbReference type="Pfam" id="PF01850">
    <property type="entry name" value="PIN"/>
    <property type="match status" value="1"/>
</dbReference>
<dbReference type="Gene3D" id="3.40.50.1010">
    <property type="entry name" value="5'-nuclease"/>
    <property type="match status" value="1"/>
</dbReference>
<keyword evidence="3" id="KW-1185">Reference proteome</keyword>
<dbReference type="RefSeq" id="WP_008276552.1">
    <property type="nucleotide sequence ID" value="NZ_AAXW01000026.1"/>
</dbReference>
<comment type="caution">
    <text evidence="2">The sequence shown here is derived from an EMBL/GenBank/DDBJ whole genome shotgun (WGS) entry which is preliminary data.</text>
</comment>
<proteinExistence type="predicted"/>
<protein>
    <recommendedName>
        <fullName evidence="1">PIN domain-containing protein</fullName>
    </recommendedName>
</protein>
<dbReference type="Proteomes" id="UP000003781">
    <property type="component" value="Unassembled WGS sequence"/>
</dbReference>
<organism evidence="2 3">
    <name type="scientific">Crocosphaera chwakensis CCY0110</name>
    <dbReference type="NCBI Taxonomy" id="391612"/>
    <lineage>
        <taxon>Bacteria</taxon>
        <taxon>Bacillati</taxon>
        <taxon>Cyanobacteriota</taxon>
        <taxon>Cyanophyceae</taxon>
        <taxon>Oscillatoriophycideae</taxon>
        <taxon>Chroococcales</taxon>
        <taxon>Aphanothecaceae</taxon>
        <taxon>Crocosphaera</taxon>
        <taxon>Crocosphaera chwakensis</taxon>
    </lineage>
</organism>
<dbReference type="AlphaFoldDB" id="A3IT47"/>